<protein>
    <submittedName>
        <fullName evidence="1">Uncharacterized protein</fullName>
    </submittedName>
</protein>
<dbReference type="OrthoDB" id="10480739at2759"/>
<sequence length="203" mass="22133">MAEDADCMNVAPENIHGWLGDLDPYANFLFNNHTRVPYTSVCSRLNGSTTETLNNRLNMGNRGQATISSVWNVVAPDPDFGQDCVDDVTQCPYLSPGCAMNATWDPKEDVLYIMNSTDAGAVTGESKCLYYQNQSTIVTTNGQQHCCNYNATAPTLPPQVNPYFIGWGDEPTLDGWPLGGVGIPVWWQQNTTSSKTWIGSGPG</sequence>
<dbReference type="EMBL" id="CAJPDT010000081">
    <property type="protein sequence ID" value="CAF9935121.1"/>
    <property type="molecule type" value="Genomic_DNA"/>
</dbReference>
<comment type="caution">
    <text evidence="1">The sequence shown here is derived from an EMBL/GenBank/DDBJ whole genome shotgun (WGS) entry which is preliminary data.</text>
</comment>
<keyword evidence="2" id="KW-1185">Reference proteome</keyword>
<gene>
    <name evidence="1" type="ORF">IMSHALPRED_010115</name>
</gene>
<evidence type="ECO:0000313" key="2">
    <source>
        <dbReference type="Proteomes" id="UP000664534"/>
    </source>
</evidence>
<name>A0A8H3G8X2_9LECA</name>
<dbReference type="Proteomes" id="UP000664534">
    <property type="component" value="Unassembled WGS sequence"/>
</dbReference>
<accession>A0A8H3G8X2</accession>
<dbReference type="AlphaFoldDB" id="A0A8H3G8X2"/>
<proteinExistence type="predicted"/>
<organism evidence="1 2">
    <name type="scientific">Imshaugia aleurites</name>
    <dbReference type="NCBI Taxonomy" id="172621"/>
    <lineage>
        <taxon>Eukaryota</taxon>
        <taxon>Fungi</taxon>
        <taxon>Dikarya</taxon>
        <taxon>Ascomycota</taxon>
        <taxon>Pezizomycotina</taxon>
        <taxon>Lecanoromycetes</taxon>
        <taxon>OSLEUM clade</taxon>
        <taxon>Lecanoromycetidae</taxon>
        <taxon>Lecanorales</taxon>
        <taxon>Lecanorineae</taxon>
        <taxon>Parmeliaceae</taxon>
        <taxon>Imshaugia</taxon>
    </lineage>
</organism>
<reference evidence="1" key="1">
    <citation type="submission" date="2021-03" db="EMBL/GenBank/DDBJ databases">
        <authorList>
            <person name="Tagirdzhanova G."/>
        </authorList>
    </citation>
    <scope>NUCLEOTIDE SEQUENCE</scope>
</reference>
<evidence type="ECO:0000313" key="1">
    <source>
        <dbReference type="EMBL" id="CAF9935121.1"/>
    </source>
</evidence>